<dbReference type="AlphaFoldDB" id="A0A5C5Y6L4"/>
<accession>A0A5C5Y6L4</accession>
<dbReference type="Gene3D" id="3.30.750.24">
    <property type="entry name" value="STAS domain"/>
    <property type="match status" value="1"/>
</dbReference>
<evidence type="ECO:0000313" key="2">
    <source>
        <dbReference type="EMBL" id="TWT70794.1"/>
    </source>
</evidence>
<dbReference type="EMBL" id="SJPZ01000001">
    <property type="protein sequence ID" value="TWU65263.1"/>
    <property type="molecule type" value="Genomic_DNA"/>
</dbReference>
<protein>
    <recommendedName>
        <fullName evidence="1">STAS domain-containing protein</fullName>
    </recommendedName>
</protein>
<keyword evidence="5" id="KW-1185">Reference proteome</keyword>
<dbReference type="CDD" id="cd07043">
    <property type="entry name" value="STAS_anti-anti-sigma_factors"/>
    <property type="match status" value="1"/>
</dbReference>
<evidence type="ECO:0000313" key="5">
    <source>
        <dbReference type="Proteomes" id="UP000317238"/>
    </source>
</evidence>
<dbReference type="Pfam" id="PF01740">
    <property type="entry name" value="STAS"/>
    <property type="match status" value="1"/>
</dbReference>
<accession>A0A5C6FW41</accession>
<dbReference type="InterPro" id="IPR036513">
    <property type="entry name" value="STAS_dom_sf"/>
</dbReference>
<name>A0A5C5Y6L4_9PLAN</name>
<feature type="domain" description="STAS" evidence="1">
    <location>
        <begin position="36"/>
        <end position="119"/>
    </location>
</feature>
<reference evidence="4 5" key="1">
    <citation type="submission" date="2019-02" db="EMBL/GenBank/DDBJ databases">
        <title>Deep-cultivation of Planctomycetes and their phenomic and genomic characterization uncovers novel biology.</title>
        <authorList>
            <person name="Wiegand S."/>
            <person name="Jogler M."/>
            <person name="Boedeker C."/>
            <person name="Pinto D."/>
            <person name="Vollmers J."/>
            <person name="Rivas-Marin E."/>
            <person name="Kohn T."/>
            <person name="Peeters S.H."/>
            <person name="Heuer A."/>
            <person name="Rast P."/>
            <person name="Oberbeckmann S."/>
            <person name="Bunk B."/>
            <person name="Jeske O."/>
            <person name="Meyerdierks A."/>
            <person name="Storesund J.E."/>
            <person name="Kallscheuer N."/>
            <person name="Luecker S."/>
            <person name="Lage O.M."/>
            <person name="Pohl T."/>
            <person name="Merkel B.J."/>
            <person name="Hornburger P."/>
            <person name="Mueller R.-W."/>
            <person name="Bruemmer F."/>
            <person name="Labrenz M."/>
            <person name="Spormann A.M."/>
            <person name="Op Den Camp H."/>
            <person name="Overmann J."/>
            <person name="Amann R."/>
            <person name="Jetten M.S.M."/>
            <person name="Mascher T."/>
            <person name="Medema M.H."/>
            <person name="Devos D.P."/>
            <person name="Kaster A.-K."/>
            <person name="Ovreas L."/>
            <person name="Rohde M."/>
            <person name="Galperin M.Y."/>
            <person name="Jogler C."/>
        </authorList>
    </citation>
    <scope>NUCLEOTIDE SEQUENCE [LARGE SCALE GENOMIC DNA]</scope>
    <source>
        <strain evidence="2 5">Pan14r</strain>
        <strain evidence="3 4">V7</strain>
    </source>
</reference>
<dbReference type="RefSeq" id="WP_165701450.1">
    <property type="nucleotide sequence ID" value="NZ_CP036319.1"/>
</dbReference>
<dbReference type="EMBL" id="SJPL01000001">
    <property type="protein sequence ID" value="TWT70794.1"/>
    <property type="molecule type" value="Genomic_DNA"/>
</dbReference>
<evidence type="ECO:0000313" key="4">
    <source>
        <dbReference type="Proteomes" id="UP000316476"/>
    </source>
</evidence>
<dbReference type="Proteomes" id="UP000316476">
    <property type="component" value="Unassembled WGS sequence"/>
</dbReference>
<organism evidence="2 5">
    <name type="scientific">Crateriforma conspicua</name>
    <dbReference type="NCBI Taxonomy" id="2527996"/>
    <lineage>
        <taxon>Bacteria</taxon>
        <taxon>Pseudomonadati</taxon>
        <taxon>Planctomycetota</taxon>
        <taxon>Planctomycetia</taxon>
        <taxon>Planctomycetales</taxon>
        <taxon>Planctomycetaceae</taxon>
        <taxon>Crateriforma</taxon>
    </lineage>
</organism>
<dbReference type="PROSITE" id="PS50801">
    <property type="entry name" value="STAS"/>
    <property type="match status" value="1"/>
</dbReference>
<comment type="caution">
    <text evidence="2">The sequence shown here is derived from an EMBL/GenBank/DDBJ whole genome shotgun (WGS) entry which is preliminary data.</text>
</comment>
<gene>
    <name evidence="2" type="ORF">Pan14r_31020</name>
    <name evidence="3" type="ORF">V7x_08090</name>
</gene>
<evidence type="ECO:0000259" key="1">
    <source>
        <dbReference type="PROSITE" id="PS50801"/>
    </source>
</evidence>
<proteinExistence type="predicted"/>
<evidence type="ECO:0000313" key="3">
    <source>
        <dbReference type="EMBL" id="TWU65263.1"/>
    </source>
</evidence>
<dbReference type="Proteomes" id="UP000317238">
    <property type="component" value="Unassembled WGS sequence"/>
</dbReference>
<sequence length="125" mass="14181">MTEPLTTFNVSHVDEVTVIFLKPLDFLQREVITRTQEELLEFLKQQGPQKLVINFKDVAGISSEFIGTLLRARDYVMAVDGQMRLSNMNDNIHTAFCVTNLKDRIFPIDATMPRAIDALHGIESS</sequence>
<dbReference type="InterPro" id="IPR002645">
    <property type="entry name" value="STAS_dom"/>
</dbReference>
<dbReference type="SUPFAM" id="SSF52091">
    <property type="entry name" value="SpoIIaa-like"/>
    <property type="match status" value="1"/>
</dbReference>